<evidence type="ECO:0000256" key="2">
    <source>
        <dbReference type="ARBA" id="ARBA00013168"/>
    </source>
</evidence>
<feature type="non-terminal residue" evidence="12">
    <location>
        <position position="1"/>
    </location>
</feature>
<dbReference type="GO" id="GO:0004813">
    <property type="term" value="F:alanine-tRNA ligase activity"/>
    <property type="evidence" value="ECO:0007669"/>
    <property type="project" value="UniProtKB-EC"/>
</dbReference>
<evidence type="ECO:0000313" key="12">
    <source>
        <dbReference type="EMBL" id="EKC67307.1"/>
    </source>
</evidence>
<feature type="domain" description="DHHA1" evidence="11">
    <location>
        <begin position="18"/>
        <end position="120"/>
    </location>
</feature>
<evidence type="ECO:0000259" key="11">
    <source>
        <dbReference type="Pfam" id="PF02272"/>
    </source>
</evidence>
<dbReference type="EMBL" id="AJWY01006273">
    <property type="protein sequence ID" value="EKC67307.1"/>
    <property type="molecule type" value="Genomic_DNA"/>
</dbReference>
<dbReference type="GO" id="GO:0005524">
    <property type="term" value="F:ATP binding"/>
    <property type="evidence" value="ECO:0007669"/>
    <property type="project" value="UniProtKB-KW"/>
</dbReference>
<keyword evidence="9" id="KW-0648">Protein biosynthesis</keyword>
<reference evidence="12" key="1">
    <citation type="journal article" date="2013" name="Environ. Microbiol.">
        <title>Microbiota from the distal guts of lean and obese adolescents exhibit partial functional redundancy besides clear differences in community structure.</title>
        <authorList>
            <person name="Ferrer M."/>
            <person name="Ruiz A."/>
            <person name="Lanza F."/>
            <person name="Haange S.B."/>
            <person name="Oberbach A."/>
            <person name="Till H."/>
            <person name="Bargiela R."/>
            <person name="Campoy C."/>
            <person name="Segura M.T."/>
            <person name="Richter M."/>
            <person name="von Bergen M."/>
            <person name="Seifert J."/>
            <person name="Suarez A."/>
        </authorList>
    </citation>
    <scope>NUCLEOTIDE SEQUENCE</scope>
</reference>
<evidence type="ECO:0000256" key="5">
    <source>
        <dbReference type="ARBA" id="ARBA00022598"/>
    </source>
</evidence>
<sequence>AQSALGNVMDQAVEVKGTKLLATSVDGVDMNGLRDLGDQLKDKLGEGVVVLLSAQDGKVNMIAMATDGAVKAGAHAGNLIKGIAALVGGGGGGRPNMAQAGGKNPAGIPAAIAEASKVLEGQLA</sequence>
<comment type="caution">
    <text evidence="12">The sequence shown here is derived from an EMBL/GenBank/DDBJ whole genome shotgun (WGS) entry which is preliminary data.</text>
</comment>
<keyword evidence="7" id="KW-0067">ATP-binding</keyword>
<dbReference type="InterPro" id="IPR003156">
    <property type="entry name" value="DHHA1_dom"/>
</dbReference>
<organism evidence="12">
    <name type="scientific">human gut metagenome</name>
    <dbReference type="NCBI Taxonomy" id="408170"/>
    <lineage>
        <taxon>unclassified sequences</taxon>
        <taxon>metagenomes</taxon>
        <taxon>organismal metagenomes</taxon>
    </lineage>
</organism>
<keyword evidence="8" id="KW-0694">RNA-binding</keyword>
<evidence type="ECO:0000256" key="9">
    <source>
        <dbReference type="ARBA" id="ARBA00022917"/>
    </source>
</evidence>
<protein>
    <recommendedName>
        <fullName evidence="3">Alanine--tRNA ligase</fullName>
        <ecNumber evidence="2">6.1.1.7</ecNumber>
    </recommendedName>
</protein>
<dbReference type="Gene3D" id="3.10.310.40">
    <property type="match status" value="1"/>
</dbReference>
<keyword evidence="10" id="KW-0030">Aminoacyl-tRNA synthetase</keyword>
<evidence type="ECO:0000256" key="10">
    <source>
        <dbReference type="ARBA" id="ARBA00023146"/>
    </source>
</evidence>
<evidence type="ECO:0000256" key="6">
    <source>
        <dbReference type="ARBA" id="ARBA00022741"/>
    </source>
</evidence>
<keyword evidence="6" id="KW-0547">Nucleotide-binding</keyword>
<evidence type="ECO:0000256" key="8">
    <source>
        <dbReference type="ARBA" id="ARBA00022884"/>
    </source>
</evidence>
<dbReference type="FunFam" id="3.10.310.40:FF:000001">
    <property type="entry name" value="Alanine--tRNA ligase"/>
    <property type="match status" value="1"/>
</dbReference>
<dbReference type="GO" id="GO:0006412">
    <property type="term" value="P:translation"/>
    <property type="evidence" value="ECO:0007669"/>
    <property type="project" value="UniProtKB-KW"/>
</dbReference>
<gene>
    <name evidence="12" type="ORF">LEA_09370</name>
</gene>
<comment type="similarity">
    <text evidence="1">Belongs to the class-II aminoacyl-tRNA synthetase family.</text>
</comment>
<dbReference type="AlphaFoldDB" id="K1T2Y9"/>
<proteinExistence type="inferred from homology"/>
<dbReference type="EC" id="6.1.1.7" evidence="2"/>
<dbReference type="GO" id="GO:0000049">
    <property type="term" value="F:tRNA binding"/>
    <property type="evidence" value="ECO:0007669"/>
    <property type="project" value="UniProtKB-KW"/>
</dbReference>
<evidence type="ECO:0000256" key="7">
    <source>
        <dbReference type="ARBA" id="ARBA00022840"/>
    </source>
</evidence>
<keyword evidence="4" id="KW-0820">tRNA-binding</keyword>
<keyword evidence="5" id="KW-0436">Ligase</keyword>
<evidence type="ECO:0000256" key="1">
    <source>
        <dbReference type="ARBA" id="ARBA00008226"/>
    </source>
</evidence>
<accession>K1T2Y9</accession>
<evidence type="ECO:0000256" key="4">
    <source>
        <dbReference type="ARBA" id="ARBA00022555"/>
    </source>
</evidence>
<name>K1T2Y9_9ZZZZ</name>
<evidence type="ECO:0000256" key="3">
    <source>
        <dbReference type="ARBA" id="ARBA00017959"/>
    </source>
</evidence>
<dbReference type="Pfam" id="PF02272">
    <property type="entry name" value="DHHA1"/>
    <property type="match status" value="1"/>
</dbReference>